<evidence type="ECO:0000256" key="1">
    <source>
        <dbReference type="ARBA" id="ARBA00004651"/>
    </source>
</evidence>
<evidence type="ECO:0000256" key="5">
    <source>
        <dbReference type="ARBA" id="ARBA00022989"/>
    </source>
</evidence>
<evidence type="ECO:0000256" key="7">
    <source>
        <dbReference type="SAM" id="Phobius"/>
    </source>
</evidence>
<dbReference type="PANTHER" id="PTHR30445">
    <property type="entry name" value="K(+)_H(+) ANTIPORTER SUBUNIT KHTT"/>
    <property type="match status" value="1"/>
</dbReference>
<feature type="non-terminal residue" evidence="9">
    <location>
        <position position="1"/>
    </location>
</feature>
<evidence type="ECO:0000313" key="9">
    <source>
        <dbReference type="EMBL" id="GAF80624.1"/>
    </source>
</evidence>
<dbReference type="GO" id="GO:0008324">
    <property type="term" value="F:monoatomic cation transmembrane transporter activity"/>
    <property type="evidence" value="ECO:0007669"/>
    <property type="project" value="InterPro"/>
</dbReference>
<feature type="transmembrane region" description="Helical" evidence="7">
    <location>
        <begin position="67"/>
        <end position="89"/>
    </location>
</feature>
<dbReference type="EMBL" id="BARS01002067">
    <property type="protein sequence ID" value="GAF80624.1"/>
    <property type="molecule type" value="Genomic_DNA"/>
</dbReference>
<dbReference type="SUPFAM" id="SSF116726">
    <property type="entry name" value="TrkA C-terminal domain-like"/>
    <property type="match status" value="2"/>
</dbReference>
<comment type="caution">
    <text evidence="9">The sequence shown here is derived from an EMBL/GenBank/DDBJ whole genome shotgun (WGS) entry which is preliminary data.</text>
</comment>
<name>X0SHY3_9ZZZZ</name>
<feature type="transmembrane region" description="Helical" evidence="7">
    <location>
        <begin position="452"/>
        <end position="476"/>
    </location>
</feature>
<evidence type="ECO:0000256" key="4">
    <source>
        <dbReference type="ARBA" id="ARBA00022692"/>
    </source>
</evidence>
<feature type="transmembrane region" description="Helical" evidence="7">
    <location>
        <begin position="38"/>
        <end position="60"/>
    </location>
</feature>
<keyword evidence="5 7" id="KW-1133">Transmembrane helix</keyword>
<evidence type="ECO:0000256" key="3">
    <source>
        <dbReference type="ARBA" id="ARBA00022475"/>
    </source>
</evidence>
<dbReference type="InterPro" id="IPR006037">
    <property type="entry name" value="RCK_C"/>
</dbReference>
<accession>X0SHY3</accession>
<keyword evidence="4 7" id="KW-0812">Transmembrane</keyword>
<feature type="non-terminal residue" evidence="9">
    <location>
        <position position="516"/>
    </location>
</feature>
<feature type="domain" description="RCK C-terminal" evidence="8">
    <location>
        <begin position="184"/>
        <end position="268"/>
    </location>
</feature>
<feature type="transmembrane region" description="Helical" evidence="7">
    <location>
        <begin position="425"/>
        <end position="446"/>
    </location>
</feature>
<dbReference type="InterPro" id="IPR036721">
    <property type="entry name" value="RCK_C_sf"/>
</dbReference>
<sequence length="516" mass="54506">GLNSPLIFKFNLGSTAGVLIAALALGQMDIVVTPLLKTVGFALFIFCIGYKVGPQFFGALKKEGLKYIWLSLFVAVIGLVAAIALGKIFDFDKGTTAGLLGGAMTQSSVIGTADGAIKHLAVSAAQKATLESNVAIAYAITYLFGVAGLVVFFKLVPRLMRINLRDEAMKLEKEMSGGSDDITNSPELFSWYKQLNLRAYRVINKNIVQKTVKELEGMFPGKVAIDRIKRASQIIEPRGDTVIQSDDIIAIVGNRKEFLKADEMIGPEVDDRDVVDLIGEILDICVIKSQAAGKTLGEISAQHGHGCFLRKITRQGHEIPLARGTVVHKCDVLQVAGSRKDVERLVGYLGYPERSTAATDLIMVGVGCALGTVLGLLSVKIMGIPITLGIGGGVLISGLICGWLRGVHPTFGQIPSGAQWVFTDLGLNLFIACVGLTAGPKALNAIQTTGGSIFIAGAILSLIPHITGIAFGRLVLKLNPVLLFGALTGAGTVTPALNALKEETGSSIPALGYTVP</sequence>
<protein>
    <recommendedName>
        <fullName evidence="8">RCK C-terminal domain-containing protein</fullName>
    </recommendedName>
</protein>
<feature type="transmembrane region" description="Helical" evidence="7">
    <location>
        <begin position="384"/>
        <end position="404"/>
    </location>
</feature>
<dbReference type="Pfam" id="PF06826">
    <property type="entry name" value="Asp-Al_Ex"/>
    <property type="match status" value="2"/>
</dbReference>
<evidence type="ECO:0000256" key="2">
    <source>
        <dbReference type="ARBA" id="ARBA00022448"/>
    </source>
</evidence>
<gene>
    <name evidence="9" type="ORF">S01H1_03856</name>
</gene>
<comment type="subcellular location">
    <subcellularLocation>
        <location evidence="1">Cell membrane</location>
        <topology evidence="1">Multi-pass membrane protein</topology>
    </subcellularLocation>
</comment>
<organism evidence="9">
    <name type="scientific">marine sediment metagenome</name>
    <dbReference type="NCBI Taxonomy" id="412755"/>
    <lineage>
        <taxon>unclassified sequences</taxon>
        <taxon>metagenomes</taxon>
        <taxon>ecological metagenomes</taxon>
    </lineage>
</organism>
<dbReference type="GO" id="GO:0005886">
    <property type="term" value="C:plasma membrane"/>
    <property type="evidence" value="ECO:0007669"/>
    <property type="project" value="UniProtKB-SubCell"/>
</dbReference>
<feature type="transmembrane region" description="Helical" evidence="7">
    <location>
        <begin position="12"/>
        <end position="32"/>
    </location>
</feature>
<dbReference type="Gene3D" id="3.30.70.1450">
    <property type="entry name" value="Regulator of K+ conductance, C-terminal domain"/>
    <property type="match status" value="2"/>
</dbReference>
<dbReference type="NCBIfam" id="TIGR01625">
    <property type="entry name" value="YidE_YbjL_dupl"/>
    <property type="match status" value="2"/>
</dbReference>
<proteinExistence type="predicted"/>
<keyword evidence="2" id="KW-0813">Transport</keyword>
<keyword evidence="3" id="KW-1003">Cell membrane</keyword>
<reference evidence="9" key="1">
    <citation type="journal article" date="2014" name="Front. Microbiol.">
        <title>High frequency of phylogenetically diverse reductive dehalogenase-homologous genes in deep subseafloor sedimentary metagenomes.</title>
        <authorList>
            <person name="Kawai M."/>
            <person name="Futagami T."/>
            <person name="Toyoda A."/>
            <person name="Takaki Y."/>
            <person name="Nishi S."/>
            <person name="Hori S."/>
            <person name="Arai W."/>
            <person name="Tsubouchi T."/>
            <person name="Morono Y."/>
            <person name="Uchiyama I."/>
            <person name="Ito T."/>
            <person name="Fujiyama A."/>
            <person name="Inagaki F."/>
            <person name="Takami H."/>
        </authorList>
    </citation>
    <scope>NUCLEOTIDE SEQUENCE</scope>
    <source>
        <strain evidence="9">Expedition CK06-06</strain>
    </source>
</reference>
<dbReference type="AlphaFoldDB" id="X0SHY3"/>
<dbReference type="InterPro" id="IPR050144">
    <property type="entry name" value="AAE_transporter"/>
</dbReference>
<dbReference type="InterPro" id="IPR006512">
    <property type="entry name" value="YidE_YbjL"/>
</dbReference>
<keyword evidence="6 7" id="KW-0472">Membrane</keyword>
<evidence type="ECO:0000259" key="8">
    <source>
        <dbReference type="PROSITE" id="PS51202"/>
    </source>
</evidence>
<dbReference type="PANTHER" id="PTHR30445:SF9">
    <property type="match status" value="1"/>
</dbReference>
<evidence type="ECO:0000256" key="6">
    <source>
        <dbReference type="ARBA" id="ARBA00023136"/>
    </source>
</evidence>
<feature type="transmembrane region" description="Helical" evidence="7">
    <location>
        <begin position="135"/>
        <end position="156"/>
    </location>
</feature>
<feature type="transmembrane region" description="Helical" evidence="7">
    <location>
        <begin position="361"/>
        <end position="378"/>
    </location>
</feature>
<dbReference type="PROSITE" id="PS51202">
    <property type="entry name" value="RCK_C"/>
    <property type="match status" value="1"/>
</dbReference>
<dbReference type="Pfam" id="PF02080">
    <property type="entry name" value="TrkA_C"/>
    <property type="match status" value="2"/>
</dbReference>
<dbReference type="GO" id="GO:0006813">
    <property type="term" value="P:potassium ion transport"/>
    <property type="evidence" value="ECO:0007669"/>
    <property type="project" value="InterPro"/>
</dbReference>